<dbReference type="Proteomes" id="UP001208570">
    <property type="component" value="Unassembled WGS sequence"/>
</dbReference>
<reference evidence="2" key="1">
    <citation type="journal article" date="2023" name="Mol. Biol. Evol.">
        <title>Third-Generation Sequencing Reveals the Adaptive Role of the Epigenome in Three Deep-Sea Polychaetes.</title>
        <authorList>
            <person name="Perez M."/>
            <person name="Aroh O."/>
            <person name="Sun Y."/>
            <person name="Lan Y."/>
            <person name="Juniper S.K."/>
            <person name="Young C.R."/>
            <person name="Angers B."/>
            <person name="Qian P.Y."/>
        </authorList>
    </citation>
    <scope>NUCLEOTIDE SEQUENCE</scope>
    <source>
        <strain evidence="2">P08H-3</strain>
    </source>
</reference>
<feature type="transmembrane region" description="Helical" evidence="1">
    <location>
        <begin position="60"/>
        <end position="83"/>
    </location>
</feature>
<sequence>MDDSVSIISNEYDFRSTDGSHSTRGLDHFRAEENNKQSESTSSDYGWKTWKYWRSKKTDIIYIILLVALTKIVLSLTDLITAISNFIIIQKEPDQRYYLDTKYLLLWLIGLLGAIWITTYLFKTWPSIQDQLKPTQPFPVDASTATNDDLREPYFNSDNQQIDAILIDLLERLLTEPVSMCEVKLRRDQTMYIWHTVKDLYLSGKLTSNNKLKVMKLAQNTVEIFVEDKTIMDIVISILHPT</sequence>
<name>A0AAD9K8B5_9ANNE</name>
<gene>
    <name evidence="2" type="ORF">LSH36_38g04000</name>
</gene>
<evidence type="ECO:0000313" key="2">
    <source>
        <dbReference type="EMBL" id="KAK2166527.1"/>
    </source>
</evidence>
<dbReference type="EMBL" id="JAODUP010000038">
    <property type="protein sequence ID" value="KAK2166527.1"/>
    <property type="molecule type" value="Genomic_DNA"/>
</dbReference>
<feature type="transmembrane region" description="Helical" evidence="1">
    <location>
        <begin position="103"/>
        <end position="122"/>
    </location>
</feature>
<dbReference type="AlphaFoldDB" id="A0AAD9K8B5"/>
<comment type="caution">
    <text evidence="2">The sequence shown here is derived from an EMBL/GenBank/DDBJ whole genome shotgun (WGS) entry which is preliminary data.</text>
</comment>
<keyword evidence="3" id="KW-1185">Reference proteome</keyword>
<proteinExistence type="predicted"/>
<keyword evidence="1" id="KW-0472">Membrane</keyword>
<keyword evidence="1" id="KW-1133">Transmembrane helix</keyword>
<organism evidence="2 3">
    <name type="scientific">Paralvinella palmiformis</name>
    <dbReference type="NCBI Taxonomy" id="53620"/>
    <lineage>
        <taxon>Eukaryota</taxon>
        <taxon>Metazoa</taxon>
        <taxon>Spiralia</taxon>
        <taxon>Lophotrochozoa</taxon>
        <taxon>Annelida</taxon>
        <taxon>Polychaeta</taxon>
        <taxon>Sedentaria</taxon>
        <taxon>Canalipalpata</taxon>
        <taxon>Terebellida</taxon>
        <taxon>Terebelliformia</taxon>
        <taxon>Alvinellidae</taxon>
        <taxon>Paralvinella</taxon>
    </lineage>
</organism>
<keyword evidence="1" id="KW-0812">Transmembrane</keyword>
<accession>A0AAD9K8B5</accession>
<evidence type="ECO:0000256" key="1">
    <source>
        <dbReference type="SAM" id="Phobius"/>
    </source>
</evidence>
<protein>
    <submittedName>
        <fullName evidence="2">Uncharacterized protein</fullName>
    </submittedName>
</protein>
<evidence type="ECO:0000313" key="3">
    <source>
        <dbReference type="Proteomes" id="UP001208570"/>
    </source>
</evidence>